<dbReference type="InterPro" id="IPR041657">
    <property type="entry name" value="HTH_17"/>
</dbReference>
<accession>A0A4Y8KIG7</accession>
<name>A0A4Y8KIG7_9MICO</name>
<dbReference type="Pfam" id="PF12728">
    <property type="entry name" value="HTH_17"/>
    <property type="match status" value="2"/>
</dbReference>
<reference evidence="3 4" key="1">
    <citation type="submission" date="2019-03" db="EMBL/GenBank/DDBJ databases">
        <title>Genomics of glacier-inhabiting Cryobacterium strains.</title>
        <authorList>
            <person name="Liu Q."/>
            <person name="Xin Y.-H."/>
        </authorList>
    </citation>
    <scope>NUCLEOTIDE SEQUENCE [LARGE SCALE GENOMIC DNA]</scope>
    <source>
        <strain evidence="3 4">CGMCC 1.4292</strain>
    </source>
</reference>
<evidence type="ECO:0000313" key="3">
    <source>
        <dbReference type="EMBL" id="TFD75304.1"/>
    </source>
</evidence>
<keyword evidence="4" id="KW-1185">Reference proteome</keyword>
<feature type="region of interest" description="Disordered" evidence="1">
    <location>
        <begin position="188"/>
        <end position="207"/>
    </location>
</feature>
<evidence type="ECO:0000313" key="4">
    <source>
        <dbReference type="Proteomes" id="UP000298218"/>
    </source>
</evidence>
<feature type="region of interest" description="Disordered" evidence="1">
    <location>
        <begin position="1"/>
        <end position="38"/>
    </location>
</feature>
<feature type="domain" description="Helix-turn-helix" evidence="2">
    <location>
        <begin position="71"/>
        <end position="119"/>
    </location>
</feature>
<dbReference type="Proteomes" id="UP000298218">
    <property type="component" value="Unassembled WGS sequence"/>
</dbReference>
<dbReference type="RefSeq" id="WP_134175818.1">
    <property type="nucleotide sequence ID" value="NZ_SODI01000002.1"/>
</dbReference>
<dbReference type="AlphaFoldDB" id="A0A4Y8KIG7"/>
<organism evidence="3 4">
    <name type="scientific">Cryobacterium psychrophilum</name>
    <dbReference type="NCBI Taxonomy" id="41988"/>
    <lineage>
        <taxon>Bacteria</taxon>
        <taxon>Bacillati</taxon>
        <taxon>Actinomycetota</taxon>
        <taxon>Actinomycetes</taxon>
        <taxon>Micrococcales</taxon>
        <taxon>Microbacteriaceae</taxon>
        <taxon>Cryobacterium</taxon>
    </lineage>
</organism>
<dbReference type="EMBL" id="SOHQ01000044">
    <property type="protein sequence ID" value="TFD75304.1"/>
    <property type="molecule type" value="Genomic_DNA"/>
</dbReference>
<evidence type="ECO:0000259" key="2">
    <source>
        <dbReference type="Pfam" id="PF12728"/>
    </source>
</evidence>
<evidence type="ECO:0000256" key="1">
    <source>
        <dbReference type="SAM" id="MobiDB-lite"/>
    </source>
</evidence>
<feature type="compositionally biased region" description="Polar residues" evidence="1">
    <location>
        <begin position="1"/>
        <end position="13"/>
    </location>
</feature>
<keyword evidence="3" id="KW-0238">DNA-binding</keyword>
<sequence>MTTRPPNSDSRQPGLSGWDNAEHGPNVTGNATMDDPTWPVDLFPADLNRNTHETTPSMMDDEYWDLYPATLTTADLAKILRVGKPAMFRRLTSGLIPGHLVVGSWIIFKDEVRAWLESTSNQAPPGPPAAVDVLAAYPDELSYQDLMVLFGKAKQTIYIWLRSGEIPAYNAGNRWIIHKTQLRQLLRETSNQNVDESNSPDTPEQKR</sequence>
<feature type="domain" description="Helix-turn-helix" evidence="2">
    <location>
        <begin position="143"/>
        <end position="188"/>
    </location>
</feature>
<proteinExistence type="predicted"/>
<dbReference type="GO" id="GO:0003677">
    <property type="term" value="F:DNA binding"/>
    <property type="evidence" value="ECO:0007669"/>
    <property type="project" value="UniProtKB-KW"/>
</dbReference>
<protein>
    <submittedName>
        <fullName evidence="3">DNA-binding protein</fullName>
    </submittedName>
</protein>
<gene>
    <name evidence="3" type="ORF">E3T53_15980</name>
</gene>
<dbReference type="OrthoDB" id="4871899at2"/>
<comment type="caution">
    <text evidence="3">The sequence shown here is derived from an EMBL/GenBank/DDBJ whole genome shotgun (WGS) entry which is preliminary data.</text>
</comment>